<feature type="transmembrane region" description="Helical" evidence="1">
    <location>
        <begin position="67"/>
        <end position="87"/>
    </location>
</feature>
<name>A0A1H6ZZD6_9RHOB</name>
<organism evidence="2 3">
    <name type="scientific">Cribrihabitans marinus</name>
    <dbReference type="NCBI Taxonomy" id="1227549"/>
    <lineage>
        <taxon>Bacteria</taxon>
        <taxon>Pseudomonadati</taxon>
        <taxon>Pseudomonadota</taxon>
        <taxon>Alphaproteobacteria</taxon>
        <taxon>Rhodobacterales</taxon>
        <taxon>Paracoccaceae</taxon>
        <taxon>Cribrihabitans</taxon>
    </lineage>
</organism>
<dbReference type="RefSeq" id="WP_092366135.1">
    <property type="nucleotide sequence ID" value="NZ_BMGV01000005.1"/>
</dbReference>
<dbReference type="AlphaFoldDB" id="A0A1H6ZZD6"/>
<evidence type="ECO:0000313" key="3">
    <source>
        <dbReference type="Proteomes" id="UP000199379"/>
    </source>
</evidence>
<evidence type="ECO:0000256" key="1">
    <source>
        <dbReference type="SAM" id="Phobius"/>
    </source>
</evidence>
<keyword evidence="3" id="KW-1185">Reference proteome</keyword>
<dbReference type="EMBL" id="FNYD01000005">
    <property type="protein sequence ID" value="SEJ55112.1"/>
    <property type="molecule type" value="Genomic_DNA"/>
</dbReference>
<feature type="transmembrane region" description="Helical" evidence="1">
    <location>
        <begin position="33"/>
        <end position="55"/>
    </location>
</feature>
<keyword evidence="1" id="KW-0472">Membrane</keyword>
<dbReference type="Proteomes" id="UP000199379">
    <property type="component" value="Unassembled WGS sequence"/>
</dbReference>
<proteinExistence type="predicted"/>
<reference evidence="2 3" key="1">
    <citation type="submission" date="2016-10" db="EMBL/GenBank/DDBJ databases">
        <authorList>
            <person name="de Groot N.N."/>
        </authorList>
    </citation>
    <scope>NUCLEOTIDE SEQUENCE [LARGE SCALE GENOMIC DNA]</scope>
    <source>
        <strain evidence="2 3">DSM 29340</strain>
    </source>
</reference>
<sequence>MDTVSTITYLPLIAFLTGAVAGLVAGRYLTGRGLWVLPVLLSVAALGLIVWLATIGPGEEESAFGPFIALTGGVLPALLSATMGTLGGRALRKRAAR</sequence>
<keyword evidence="1" id="KW-0812">Transmembrane</keyword>
<evidence type="ECO:0000313" key="2">
    <source>
        <dbReference type="EMBL" id="SEJ55112.1"/>
    </source>
</evidence>
<protein>
    <submittedName>
        <fullName evidence="2">Uncharacterized protein</fullName>
    </submittedName>
</protein>
<dbReference type="OrthoDB" id="7709246at2"/>
<accession>A0A1H6ZZD6</accession>
<gene>
    <name evidence="2" type="ORF">SAMN05444007_105208</name>
</gene>
<feature type="transmembrane region" description="Helical" evidence="1">
    <location>
        <begin position="6"/>
        <end position="26"/>
    </location>
</feature>
<dbReference type="STRING" id="1227549.SAMN05444007_105208"/>
<keyword evidence="1" id="KW-1133">Transmembrane helix</keyword>